<dbReference type="GO" id="GO:0022904">
    <property type="term" value="P:respiratory electron transport chain"/>
    <property type="evidence" value="ECO:0007669"/>
    <property type="project" value="TreeGrafter"/>
</dbReference>
<dbReference type="GO" id="GO:0003954">
    <property type="term" value="F:NADH dehydrogenase activity"/>
    <property type="evidence" value="ECO:0007669"/>
    <property type="project" value="TreeGrafter"/>
</dbReference>
<evidence type="ECO:0000256" key="1">
    <source>
        <dbReference type="ARBA" id="ARBA00022723"/>
    </source>
</evidence>
<dbReference type="InterPro" id="IPR006656">
    <property type="entry name" value="Mopterin_OxRdtase"/>
</dbReference>
<keyword evidence="2" id="KW-0408">Iron</keyword>
<accession>A0A4S8N0W8</accession>
<dbReference type="Gene3D" id="3.40.228.10">
    <property type="entry name" value="Dimethylsulfoxide Reductase, domain 2"/>
    <property type="match status" value="1"/>
</dbReference>
<sequence length="266" mass="28007">GGGGLTNEKAYQLGKFARVALGTSQIDYNGRWCMSSAASAGNQAFGIDRGLPFPLADIEQTDVVVLVGSNLAETMPPAARHLDRLRERGGKVVVIDPRRTATAERADLFLQPVPGTDLALGLGVLHLIDARGAVDEDYVATRTSGFADVRRSVAAWWPERVERTTGVATDELGALVDLLTGGRKVMVLTARGAEQHAQGTATVVAWINVALALGMPGRPFAGYGCLTGQGNGQGGREHGQKADQLPGYRMIDDPAARAHVAGVWGV</sequence>
<evidence type="ECO:0000259" key="4">
    <source>
        <dbReference type="Pfam" id="PF00384"/>
    </source>
</evidence>
<evidence type="ECO:0000313" key="5">
    <source>
        <dbReference type="EMBL" id="THV08729.1"/>
    </source>
</evidence>
<dbReference type="PANTHER" id="PTHR43105:SF10">
    <property type="entry name" value="NADH-QUINONE OXIDOREDUCTASE SUBUNIT G"/>
    <property type="match status" value="1"/>
</dbReference>
<keyword evidence="1" id="KW-0479">Metal-binding</keyword>
<feature type="non-terminal residue" evidence="5">
    <location>
        <position position="1"/>
    </location>
</feature>
<gene>
    <name evidence="5" type="ORF">E9934_19410</name>
</gene>
<evidence type="ECO:0000256" key="2">
    <source>
        <dbReference type="ARBA" id="ARBA00023004"/>
    </source>
</evidence>
<protein>
    <submittedName>
        <fullName evidence="5">Nitrite reductase</fullName>
    </submittedName>
</protein>
<feature type="non-terminal residue" evidence="5">
    <location>
        <position position="266"/>
    </location>
</feature>
<dbReference type="GO" id="GO:0046872">
    <property type="term" value="F:metal ion binding"/>
    <property type="evidence" value="ECO:0007669"/>
    <property type="project" value="UniProtKB-KW"/>
</dbReference>
<dbReference type="EMBL" id="STGW01000044">
    <property type="protein sequence ID" value="THV08729.1"/>
    <property type="molecule type" value="Genomic_DNA"/>
</dbReference>
<feature type="domain" description="Molybdopterin oxidoreductase" evidence="4">
    <location>
        <begin position="3"/>
        <end position="253"/>
    </location>
</feature>
<name>A0A4S8N0W8_9ACTN</name>
<proteinExistence type="predicted"/>
<keyword evidence="3" id="KW-0411">Iron-sulfur</keyword>
<dbReference type="GO" id="GO:0016020">
    <property type="term" value="C:membrane"/>
    <property type="evidence" value="ECO:0007669"/>
    <property type="project" value="TreeGrafter"/>
</dbReference>
<evidence type="ECO:0000256" key="3">
    <source>
        <dbReference type="ARBA" id="ARBA00023014"/>
    </source>
</evidence>
<keyword evidence="6" id="KW-1185">Reference proteome</keyword>
<reference evidence="5 6" key="1">
    <citation type="journal article" date="2009" name="Int. J. Syst. Evol. Microbiol.">
        <title>Nocardioides caeni sp. nov., isolated from wastewater.</title>
        <authorList>
            <person name="Yoon J.H."/>
            <person name="Kang S.J."/>
            <person name="Park S."/>
            <person name="Kim W."/>
            <person name="Oh T.K."/>
        </authorList>
    </citation>
    <scope>NUCLEOTIDE SEQUENCE [LARGE SCALE GENOMIC DNA]</scope>
    <source>
        <strain evidence="5 6">DSM 23134</strain>
    </source>
</reference>
<dbReference type="AlphaFoldDB" id="A0A4S8N0W8"/>
<dbReference type="PANTHER" id="PTHR43105">
    <property type="entry name" value="RESPIRATORY NITRATE REDUCTASE"/>
    <property type="match status" value="1"/>
</dbReference>
<dbReference type="OrthoDB" id="7376058at2"/>
<dbReference type="RefSeq" id="WP_158295083.1">
    <property type="nucleotide sequence ID" value="NZ_STGW01000044.1"/>
</dbReference>
<comment type="caution">
    <text evidence="5">The sequence shown here is derived from an EMBL/GenBank/DDBJ whole genome shotgun (WGS) entry which is preliminary data.</text>
</comment>
<evidence type="ECO:0000313" key="6">
    <source>
        <dbReference type="Proteomes" id="UP000307087"/>
    </source>
</evidence>
<dbReference type="Pfam" id="PF00384">
    <property type="entry name" value="Molybdopterin"/>
    <property type="match status" value="1"/>
</dbReference>
<dbReference type="Proteomes" id="UP000307087">
    <property type="component" value="Unassembled WGS sequence"/>
</dbReference>
<dbReference type="InterPro" id="IPR050123">
    <property type="entry name" value="Prok_molybdopt-oxidoreductase"/>
</dbReference>
<organism evidence="5 6">
    <name type="scientific">Nocardioides caeni</name>
    <dbReference type="NCBI Taxonomy" id="574700"/>
    <lineage>
        <taxon>Bacteria</taxon>
        <taxon>Bacillati</taxon>
        <taxon>Actinomycetota</taxon>
        <taxon>Actinomycetes</taxon>
        <taxon>Propionibacteriales</taxon>
        <taxon>Nocardioidaceae</taxon>
        <taxon>Nocardioides</taxon>
    </lineage>
</organism>
<dbReference type="GO" id="GO:0051536">
    <property type="term" value="F:iron-sulfur cluster binding"/>
    <property type="evidence" value="ECO:0007669"/>
    <property type="project" value="UniProtKB-KW"/>
</dbReference>
<dbReference type="SUPFAM" id="SSF53706">
    <property type="entry name" value="Formate dehydrogenase/DMSO reductase, domains 1-3"/>
    <property type="match status" value="1"/>
</dbReference>
<dbReference type="Gene3D" id="3.40.50.740">
    <property type="match status" value="1"/>
</dbReference>